<dbReference type="Gene3D" id="3.20.20.120">
    <property type="entry name" value="Enolase-like C-terminal domain"/>
    <property type="match status" value="1"/>
</dbReference>
<evidence type="ECO:0000256" key="4">
    <source>
        <dbReference type="ARBA" id="ARBA00023235"/>
    </source>
</evidence>
<feature type="domain" description="Mandelate racemase/muconate lactonizing enzyme C-terminal" evidence="6">
    <location>
        <begin position="132"/>
        <end position="223"/>
    </location>
</feature>
<dbReference type="SFLD" id="SFLDS00001">
    <property type="entry name" value="Enolase"/>
    <property type="match status" value="1"/>
</dbReference>
<dbReference type="SUPFAM" id="SSF51604">
    <property type="entry name" value="Enolase C-terminal domain-like"/>
    <property type="match status" value="1"/>
</dbReference>
<dbReference type="InterPro" id="IPR034603">
    <property type="entry name" value="Dipeptide_epimerase"/>
</dbReference>
<protein>
    <recommendedName>
        <fullName evidence="5">Dipeptide epimerase</fullName>
        <ecNumber evidence="5">5.1.1.-</ecNumber>
    </recommendedName>
</protein>
<dbReference type="RefSeq" id="WP_259449038.1">
    <property type="nucleotide sequence ID" value="NZ_CP119520.1"/>
</dbReference>
<dbReference type="InterPro" id="IPR013342">
    <property type="entry name" value="Mandelate_racemase_C"/>
</dbReference>
<dbReference type="InterPro" id="IPR018110">
    <property type="entry name" value="Mandel_Rmase/mucon_lact_enz_CS"/>
</dbReference>
<organism evidence="7 8">
    <name type="scientific">Telluria mixta</name>
    <dbReference type="NCBI Taxonomy" id="34071"/>
    <lineage>
        <taxon>Bacteria</taxon>
        <taxon>Pseudomonadati</taxon>
        <taxon>Pseudomonadota</taxon>
        <taxon>Betaproteobacteria</taxon>
        <taxon>Burkholderiales</taxon>
        <taxon>Oxalobacteraceae</taxon>
        <taxon>Telluria group</taxon>
        <taxon>Telluria</taxon>
    </lineage>
</organism>
<evidence type="ECO:0000313" key="7">
    <source>
        <dbReference type="EMBL" id="MCS0629946.1"/>
    </source>
</evidence>
<dbReference type="PANTHER" id="PTHR48073:SF2">
    <property type="entry name" value="O-SUCCINYLBENZOATE SYNTHASE"/>
    <property type="match status" value="1"/>
</dbReference>
<comment type="similarity">
    <text evidence="1 5">Belongs to the mandelate racemase/muconate lactonizing enzyme family.</text>
</comment>
<keyword evidence="3 5" id="KW-0460">Magnesium</keyword>
<evidence type="ECO:0000256" key="2">
    <source>
        <dbReference type="ARBA" id="ARBA00022723"/>
    </source>
</evidence>
<dbReference type="NCBIfam" id="NF042940">
    <property type="entry name" value="racemase_DgcA"/>
    <property type="match status" value="1"/>
</dbReference>
<dbReference type="EC" id="5.1.1.-" evidence="5"/>
<dbReference type="InterPro" id="IPR036849">
    <property type="entry name" value="Enolase-like_C_sf"/>
</dbReference>
<dbReference type="PROSITE" id="PS00909">
    <property type="entry name" value="MR_MLE_2"/>
    <property type="match status" value="1"/>
</dbReference>
<reference evidence="7" key="1">
    <citation type="submission" date="2022-08" db="EMBL/GenBank/DDBJ databases">
        <title>Reclassification of Massilia species as members of the genera Telluria, Duganella, Pseudoduganella, Mokoshia gen. nov. and Zemynaea gen. nov. using orthogonal and non-orthogonal genome-based approaches.</title>
        <authorList>
            <person name="Bowman J.P."/>
        </authorList>
    </citation>
    <scope>NUCLEOTIDE SEQUENCE</scope>
    <source>
        <strain evidence="7">LMG 11547</strain>
    </source>
</reference>
<evidence type="ECO:0000313" key="8">
    <source>
        <dbReference type="Proteomes" id="UP001165263"/>
    </source>
</evidence>
<gene>
    <name evidence="7" type="ORF">NX786_11445</name>
</gene>
<dbReference type="Pfam" id="PF13378">
    <property type="entry name" value="MR_MLE_C"/>
    <property type="match status" value="1"/>
</dbReference>
<keyword evidence="4 5" id="KW-0413">Isomerase</keyword>
<dbReference type="Proteomes" id="UP001165263">
    <property type="component" value="Unassembled WGS sequence"/>
</dbReference>
<dbReference type="InterPro" id="IPR029065">
    <property type="entry name" value="Enolase_C-like"/>
</dbReference>
<evidence type="ECO:0000256" key="3">
    <source>
        <dbReference type="ARBA" id="ARBA00022842"/>
    </source>
</evidence>
<proteinExistence type="inferred from homology"/>
<dbReference type="InterPro" id="IPR013341">
    <property type="entry name" value="Mandelate_racemase_N_dom"/>
</dbReference>
<evidence type="ECO:0000256" key="5">
    <source>
        <dbReference type="RuleBase" id="RU366006"/>
    </source>
</evidence>
<dbReference type="PANTHER" id="PTHR48073">
    <property type="entry name" value="O-SUCCINYLBENZOATE SYNTHASE-RELATED"/>
    <property type="match status" value="1"/>
</dbReference>
<evidence type="ECO:0000259" key="6">
    <source>
        <dbReference type="SMART" id="SM00922"/>
    </source>
</evidence>
<dbReference type="SMART" id="SM00922">
    <property type="entry name" value="MR_MLE"/>
    <property type="match status" value="1"/>
</dbReference>
<evidence type="ECO:0000256" key="1">
    <source>
        <dbReference type="ARBA" id="ARBA00008031"/>
    </source>
</evidence>
<keyword evidence="2 5" id="KW-0479">Metal-binding</keyword>
<dbReference type="EMBL" id="JANUHC010000003">
    <property type="protein sequence ID" value="MCS0629946.1"/>
    <property type="molecule type" value="Genomic_DNA"/>
</dbReference>
<dbReference type="CDD" id="cd03319">
    <property type="entry name" value="L-Ala-DL-Glu_epimerase"/>
    <property type="match status" value="1"/>
</dbReference>
<accession>A0ABT2BY31</accession>
<dbReference type="InterPro" id="IPR029017">
    <property type="entry name" value="Enolase-like_N"/>
</dbReference>
<name>A0ABT2BY31_9BURK</name>
<comment type="cofactor">
    <cofactor evidence="5">
        <name>Mg(2+)</name>
        <dbReference type="ChEBI" id="CHEBI:18420"/>
    </cofactor>
    <text evidence="5">Binds 1 Mg(2+) ion per subunit.</text>
</comment>
<keyword evidence="8" id="KW-1185">Reference proteome</keyword>
<dbReference type="Pfam" id="PF02746">
    <property type="entry name" value="MR_MLE_N"/>
    <property type="match status" value="1"/>
</dbReference>
<dbReference type="Gene3D" id="3.30.390.10">
    <property type="entry name" value="Enolase-like, N-terminal domain"/>
    <property type="match status" value="1"/>
</dbReference>
<dbReference type="SFLD" id="SFLDG00180">
    <property type="entry name" value="muconate_cycloisomerase"/>
    <property type="match status" value="1"/>
</dbReference>
<sequence>MTLECTIAIESWPLREPFEIARETMTDVDVLVVTLRDAQGRAGRGEAAGVSYDGETLASIAAQVDAVRPLLRADTAGADLMRWLPPGGARNALDCALWDLRAKQAGRHVWELAGRAQAGRVLTAYTIGLGGEADVRRKIRAARRFPLLKLKADATRHVDMVRWAREEHPQARLVIDANQAWDRRLLERILPELKAHGVELVEQPVPRGTDAQLDGLAATIALAADESCTDRTSLDNLAGRYQFVNIKLDKCGGLTEALLLAQAARARGFGLMVGNMGGTSLAMAPAHLVAQDCAYVDLDGPLLLREDRSPGMRYTAALLDAADAGVWG</sequence>
<dbReference type="SUPFAM" id="SSF54826">
    <property type="entry name" value="Enolase N-terminal domain-like"/>
    <property type="match status" value="1"/>
</dbReference>
<comment type="caution">
    <text evidence="7">The sequence shown here is derived from an EMBL/GenBank/DDBJ whole genome shotgun (WGS) entry which is preliminary data.</text>
</comment>